<reference evidence="2 3" key="1">
    <citation type="submission" date="2021-01" db="EMBL/GenBank/DDBJ databases">
        <title>FDA dAtabase for Regulatory Grade micrObial Sequences (FDA-ARGOS): Supporting development and validation of Infectious Disease Dx tests.</title>
        <authorList>
            <person name="Nelson B."/>
            <person name="Plummer A."/>
            <person name="Tallon L."/>
            <person name="Sadzewicz L."/>
            <person name="Zhao X."/>
            <person name="Boylan J."/>
            <person name="Ott S."/>
            <person name="Bowen H."/>
            <person name="Vavikolanu K."/>
            <person name="Mehta A."/>
            <person name="Aluvathingal J."/>
            <person name="Nadendla S."/>
            <person name="Myers T."/>
            <person name="Yan Y."/>
            <person name="Sichtig H."/>
        </authorList>
    </citation>
    <scope>NUCLEOTIDE SEQUENCE [LARGE SCALE GENOMIC DNA]</scope>
    <source>
        <strain evidence="2 3">FDAARGOS_1161</strain>
    </source>
</reference>
<keyword evidence="3" id="KW-1185">Reference proteome</keyword>
<dbReference type="RefSeq" id="WP_051387364.1">
    <property type="nucleotide sequence ID" value="NZ_CP068053.1"/>
</dbReference>
<feature type="compositionally biased region" description="Polar residues" evidence="1">
    <location>
        <begin position="115"/>
        <end position="129"/>
    </location>
</feature>
<organism evidence="2 3">
    <name type="scientific">Peribacillus psychrosaccharolyticus</name>
    <name type="common">Bacillus psychrosaccharolyticus</name>
    <dbReference type="NCBI Taxonomy" id="1407"/>
    <lineage>
        <taxon>Bacteria</taxon>
        <taxon>Bacillati</taxon>
        <taxon>Bacillota</taxon>
        <taxon>Bacilli</taxon>
        <taxon>Bacillales</taxon>
        <taxon>Bacillaceae</taxon>
        <taxon>Peribacillus</taxon>
    </lineage>
</organism>
<proteinExistence type="predicted"/>
<evidence type="ECO:0000313" key="3">
    <source>
        <dbReference type="Proteomes" id="UP000595254"/>
    </source>
</evidence>
<protein>
    <submittedName>
        <fullName evidence="2">YtxH domain-containing protein</fullName>
    </submittedName>
</protein>
<gene>
    <name evidence="2" type="ORF">I6J18_11330</name>
</gene>
<evidence type="ECO:0000313" key="2">
    <source>
        <dbReference type="EMBL" id="QQT02367.1"/>
    </source>
</evidence>
<feature type="region of interest" description="Disordered" evidence="1">
    <location>
        <begin position="109"/>
        <end position="129"/>
    </location>
</feature>
<sequence length="129" mass="14196">MTQHFNENKKNSQFTKAVLLGALAGAVISLFDKETRSSVAVNGKSFASGVKNFLLHPDGVLNQVKEATGTMRSTVEKISDDVSFIADKVDEFKEVPSQLVKMVIDTKESFEQDKGSNTSRDIPQKQTML</sequence>
<evidence type="ECO:0000256" key="1">
    <source>
        <dbReference type="SAM" id="MobiDB-lite"/>
    </source>
</evidence>
<dbReference type="KEGG" id="ppsr:I6J18_11330"/>
<name>A0A974S258_PERPY</name>
<dbReference type="AlphaFoldDB" id="A0A974S258"/>
<accession>A0A974S258</accession>
<dbReference type="Proteomes" id="UP000595254">
    <property type="component" value="Chromosome"/>
</dbReference>
<dbReference type="EMBL" id="CP068053">
    <property type="protein sequence ID" value="QQT02367.1"/>
    <property type="molecule type" value="Genomic_DNA"/>
</dbReference>